<dbReference type="EMBL" id="CAJVQB010056949">
    <property type="protein sequence ID" value="CAG8837939.1"/>
    <property type="molecule type" value="Genomic_DNA"/>
</dbReference>
<keyword evidence="2" id="KW-1185">Reference proteome</keyword>
<protein>
    <submittedName>
        <fullName evidence="1">44098_t:CDS:1</fullName>
    </submittedName>
</protein>
<accession>A0ABN7WQ28</accession>
<gene>
    <name evidence="1" type="ORF">GMARGA_LOCUS33734</name>
</gene>
<reference evidence="1 2" key="1">
    <citation type="submission" date="2021-06" db="EMBL/GenBank/DDBJ databases">
        <authorList>
            <person name="Kallberg Y."/>
            <person name="Tangrot J."/>
            <person name="Rosling A."/>
        </authorList>
    </citation>
    <scope>NUCLEOTIDE SEQUENCE [LARGE SCALE GENOMIC DNA]</scope>
    <source>
        <strain evidence="1 2">120-4 pot B 10/14</strain>
    </source>
</reference>
<feature type="non-terminal residue" evidence="1">
    <location>
        <position position="1"/>
    </location>
</feature>
<evidence type="ECO:0000313" key="1">
    <source>
        <dbReference type="EMBL" id="CAG8837939.1"/>
    </source>
</evidence>
<proteinExistence type="predicted"/>
<dbReference type="Proteomes" id="UP000789901">
    <property type="component" value="Unassembled WGS sequence"/>
</dbReference>
<organism evidence="1 2">
    <name type="scientific">Gigaspora margarita</name>
    <dbReference type="NCBI Taxonomy" id="4874"/>
    <lineage>
        <taxon>Eukaryota</taxon>
        <taxon>Fungi</taxon>
        <taxon>Fungi incertae sedis</taxon>
        <taxon>Mucoromycota</taxon>
        <taxon>Glomeromycotina</taxon>
        <taxon>Glomeromycetes</taxon>
        <taxon>Diversisporales</taxon>
        <taxon>Gigasporaceae</taxon>
        <taxon>Gigaspora</taxon>
    </lineage>
</organism>
<name>A0ABN7WQ28_GIGMA</name>
<sequence>IRIKRLKKENIKAQLETCGILKDMNINRKELVKELESVLAKETLEKTLENLECSSLSSHVQNISNKDISEDSNYVLTSSNNYVLTSSKNQYLHEKGNVNKSERHTAESMLTQLRQCVENRVIEKDEVPKLETIQNWIARYANQHRQEAAEIMAWAQEKI</sequence>
<comment type="caution">
    <text evidence="1">The sequence shown here is derived from an EMBL/GenBank/DDBJ whole genome shotgun (WGS) entry which is preliminary data.</text>
</comment>
<evidence type="ECO:0000313" key="2">
    <source>
        <dbReference type="Proteomes" id="UP000789901"/>
    </source>
</evidence>